<sequence length="204" mass="21446">MPQPISVFLVSRGMYLAFVAWPGPPRLGPSETAGVGCSASAPSIGPVCPLTPFSASHRARSKLSMLSGPKRQSRTAVRGPIPAVNAGAGMLFDRSRHRLWGIEAMSGPFCASSLSSAGDCVPPQSMTSEAREVQLLSLQAAPLAKSRALPRGRDDPVRFRGCAGKSSKMFEVAEGIHTSRPLPKSSPPVVVVGSGTGYSSIFRW</sequence>
<keyword evidence="2" id="KW-1185">Reference proteome</keyword>
<accession>A0ABR3VRN7</accession>
<protein>
    <submittedName>
        <fullName evidence="1">Uncharacterized protein</fullName>
    </submittedName>
</protein>
<organism evidence="1 2">
    <name type="scientific">Phialemonium thermophilum</name>
    <dbReference type="NCBI Taxonomy" id="223376"/>
    <lineage>
        <taxon>Eukaryota</taxon>
        <taxon>Fungi</taxon>
        <taxon>Dikarya</taxon>
        <taxon>Ascomycota</taxon>
        <taxon>Pezizomycotina</taxon>
        <taxon>Sordariomycetes</taxon>
        <taxon>Sordariomycetidae</taxon>
        <taxon>Cephalothecales</taxon>
        <taxon>Cephalothecaceae</taxon>
        <taxon>Phialemonium</taxon>
    </lineage>
</organism>
<evidence type="ECO:0000313" key="2">
    <source>
        <dbReference type="Proteomes" id="UP001586593"/>
    </source>
</evidence>
<proteinExistence type="predicted"/>
<reference evidence="1 2" key="1">
    <citation type="journal article" date="2024" name="Commun. Biol.">
        <title>Comparative genomic analysis of thermophilic fungi reveals convergent evolutionary adaptations and gene losses.</title>
        <authorList>
            <person name="Steindorff A.S."/>
            <person name="Aguilar-Pontes M.V."/>
            <person name="Robinson A.J."/>
            <person name="Andreopoulos B."/>
            <person name="LaButti K."/>
            <person name="Kuo A."/>
            <person name="Mondo S."/>
            <person name="Riley R."/>
            <person name="Otillar R."/>
            <person name="Haridas S."/>
            <person name="Lipzen A."/>
            <person name="Grimwood J."/>
            <person name="Schmutz J."/>
            <person name="Clum A."/>
            <person name="Reid I.D."/>
            <person name="Moisan M.C."/>
            <person name="Butler G."/>
            <person name="Nguyen T.T.M."/>
            <person name="Dewar K."/>
            <person name="Conant G."/>
            <person name="Drula E."/>
            <person name="Henrissat B."/>
            <person name="Hansel C."/>
            <person name="Singer S."/>
            <person name="Hutchinson M.I."/>
            <person name="de Vries R.P."/>
            <person name="Natvig D.O."/>
            <person name="Powell A.J."/>
            <person name="Tsang A."/>
            <person name="Grigoriev I.V."/>
        </authorList>
    </citation>
    <scope>NUCLEOTIDE SEQUENCE [LARGE SCALE GENOMIC DNA]</scope>
    <source>
        <strain evidence="1 2">ATCC 24622</strain>
    </source>
</reference>
<comment type="caution">
    <text evidence="1">The sequence shown here is derived from an EMBL/GenBank/DDBJ whole genome shotgun (WGS) entry which is preliminary data.</text>
</comment>
<gene>
    <name evidence="1" type="ORF">VTK73DRAFT_2635</name>
</gene>
<dbReference type="Proteomes" id="UP001586593">
    <property type="component" value="Unassembled WGS sequence"/>
</dbReference>
<evidence type="ECO:0000313" key="1">
    <source>
        <dbReference type="EMBL" id="KAL1844231.1"/>
    </source>
</evidence>
<name>A0ABR3VRN7_9PEZI</name>
<dbReference type="EMBL" id="JAZHXJ010001753">
    <property type="protein sequence ID" value="KAL1844231.1"/>
    <property type="molecule type" value="Genomic_DNA"/>
</dbReference>